<dbReference type="VEuPathDB" id="VectorBase:ADIR003800"/>
<dbReference type="PROSITE" id="PS50014">
    <property type="entry name" value="BROMODOMAIN_2"/>
    <property type="match status" value="1"/>
</dbReference>
<dbReference type="Proteomes" id="UP000075884">
    <property type="component" value="Unassembled WGS sequence"/>
</dbReference>
<dbReference type="CDD" id="cd15560">
    <property type="entry name" value="PHD2_3_BPTF"/>
    <property type="match status" value="2"/>
</dbReference>
<reference evidence="11" key="1">
    <citation type="submission" date="2013-03" db="EMBL/GenBank/DDBJ databases">
        <title>The Genome Sequence of Anopheles dirus WRAIR2.</title>
        <authorList>
            <consortium name="The Broad Institute Genomics Platform"/>
            <person name="Neafsey D.E."/>
            <person name="Walton C."/>
            <person name="Walker B."/>
            <person name="Young S.K."/>
            <person name="Zeng Q."/>
            <person name="Gargeya S."/>
            <person name="Fitzgerald M."/>
            <person name="Haas B."/>
            <person name="Abouelleil A."/>
            <person name="Allen A.W."/>
            <person name="Alvarado L."/>
            <person name="Arachchi H.M."/>
            <person name="Berlin A.M."/>
            <person name="Chapman S.B."/>
            <person name="Gainer-Dewar J."/>
            <person name="Goldberg J."/>
            <person name="Griggs A."/>
            <person name="Gujja S."/>
            <person name="Hansen M."/>
            <person name="Howarth C."/>
            <person name="Imamovic A."/>
            <person name="Ireland A."/>
            <person name="Larimer J."/>
            <person name="McCowan C."/>
            <person name="Murphy C."/>
            <person name="Pearson M."/>
            <person name="Poon T.W."/>
            <person name="Priest M."/>
            <person name="Roberts A."/>
            <person name="Saif S."/>
            <person name="Shea T."/>
            <person name="Sisk P."/>
            <person name="Sykes S."/>
            <person name="Wortman J."/>
            <person name="Nusbaum C."/>
            <person name="Birren B."/>
        </authorList>
    </citation>
    <scope>NUCLEOTIDE SEQUENCE [LARGE SCALE GENOMIC DNA]</scope>
    <source>
        <strain evidence="11">WRAIR2</strain>
    </source>
</reference>
<dbReference type="Gene3D" id="1.20.920.10">
    <property type="entry name" value="Bromodomain-like"/>
    <property type="match status" value="1"/>
</dbReference>
<feature type="domain" description="PHD-type" evidence="9">
    <location>
        <begin position="604"/>
        <end position="655"/>
    </location>
</feature>
<feature type="region of interest" description="Disordered" evidence="7">
    <location>
        <begin position="427"/>
        <end position="543"/>
    </location>
</feature>
<keyword evidence="4 5" id="KW-0103">Bromodomain</keyword>
<dbReference type="SUPFAM" id="SSF57903">
    <property type="entry name" value="FYVE/PHD zinc finger"/>
    <property type="match status" value="2"/>
</dbReference>
<keyword evidence="11" id="KW-1185">Reference proteome</keyword>
<evidence type="ECO:0000313" key="11">
    <source>
        <dbReference type="Proteomes" id="UP000075884"/>
    </source>
</evidence>
<dbReference type="EnsemblMetazoa" id="ADIR003800-RA">
    <property type="protein sequence ID" value="ADIR003800-PA"/>
    <property type="gene ID" value="ADIR003800"/>
</dbReference>
<dbReference type="Pfam" id="PF00439">
    <property type="entry name" value="Bromodomain"/>
    <property type="match status" value="1"/>
</dbReference>
<dbReference type="PANTHER" id="PTHR45975">
    <property type="entry name" value="NUCLEOSOME-REMODELING FACTOR SUBUNIT BPTF"/>
    <property type="match status" value="1"/>
</dbReference>
<dbReference type="STRING" id="7168.A0A182N826"/>
<dbReference type="AlphaFoldDB" id="A0A182N826"/>
<dbReference type="PROSITE" id="PS50016">
    <property type="entry name" value="ZF_PHD_2"/>
    <property type="match status" value="2"/>
</dbReference>
<evidence type="ECO:0000256" key="5">
    <source>
        <dbReference type="PROSITE-ProRule" id="PRU00035"/>
    </source>
</evidence>
<dbReference type="SMART" id="SM00249">
    <property type="entry name" value="PHD"/>
    <property type="match status" value="2"/>
</dbReference>
<evidence type="ECO:0000313" key="10">
    <source>
        <dbReference type="EnsemblMetazoa" id="ADIR003800-PA"/>
    </source>
</evidence>
<evidence type="ECO:0008006" key="12">
    <source>
        <dbReference type="Google" id="ProtNLM"/>
    </source>
</evidence>
<dbReference type="GO" id="GO:0008270">
    <property type="term" value="F:zinc ion binding"/>
    <property type="evidence" value="ECO:0007669"/>
    <property type="project" value="UniProtKB-KW"/>
</dbReference>
<dbReference type="GO" id="GO:0006357">
    <property type="term" value="P:regulation of transcription by RNA polymerase II"/>
    <property type="evidence" value="ECO:0007669"/>
    <property type="project" value="InterPro"/>
</dbReference>
<dbReference type="InterPro" id="IPR018359">
    <property type="entry name" value="Bromodomain_CS"/>
</dbReference>
<dbReference type="InterPro" id="IPR036427">
    <property type="entry name" value="Bromodomain-like_sf"/>
</dbReference>
<dbReference type="Gene3D" id="3.30.40.10">
    <property type="entry name" value="Zinc/RING finger domain, C3HC4 (zinc finger)"/>
    <property type="match status" value="2"/>
</dbReference>
<evidence type="ECO:0000256" key="2">
    <source>
        <dbReference type="ARBA" id="ARBA00022771"/>
    </source>
</evidence>
<dbReference type="InterPro" id="IPR013083">
    <property type="entry name" value="Znf_RING/FYVE/PHD"/>
</dbReference>
<dbReference type="InterPro" id="IPR019787">
    <property type="entry name" value="Znf_PHD-finger"/>
</dbReference>
<feature type="compositionally biased region" description="Low complexity" evidence="7">
    <location>
        <begin position="473"/>
        <end position="508"/>
    </location>
</feature>
<evidence type="ECO:0000256" key="4">
    <source>
        <dbReference type="ARBA" id="ARBA00023117"/>
    </source>
</evidence>
<keyword evidence="1" id="KW-0479">Metal-binding</keyword>
<accession>A0A182N826</accession>
<feature type="compositionally biased region" description="Low complexity" evidence="7">
    <location>
        <begin position="76"/>
        <end position="89"/>
    </location>
</feature>
<dbReference type="InterPro" id="IPR001487">
    <property type="entry name" value="Bromodomain"/>
</dbReference>
<protein>
    <recommendedName>
        <fullName evidence="12">Bromodomain-containing protein</fullName>
    </recommendedName>
</protein>
<feature type="compositionally biased region" description="Low complexity" evidence="7">
    <location>
        <begin position="337"/>
        <end position="347"/>
    </location>
</feature>
<feature type="region of interest" description="Disordered" evidence="7">
    <location>
        <begin position="182"/>
        <end position="357"/>
    </location>
</feature>
<dbReference type="PROSITE" id="PS00633">
    <property type="entry name" value="BROMODOMAIN_1"/>
    <property type="match status" value="1"/>
</dbReference>
<dbReference type="CDD" id="cd05509">
    <property type="entry name" value="Bromo_gcn5_like"/>
    <property type="match status" value="1"/>
</dbReference>
<evidence type="ECO:0000259" key="9">
    <source>
        <dbReference type="PROSITE" id="PS50016"/>
    </source>
</evidence>
<dbReference type="InterPro" id="IPR001965">
    <property type="entry name" value="Znf_PHD"/>
</dbReference>
<feature type="compositionally biased region" description="Low complexity" evidence="7">
    <location>
        <begin position="519"/>
        <end position="528"/>
    </location>
</feature>
<dbReference type="SUPFAM" id="SSF47370">
    <property type="entry name" value="Bromodomain"/>
    <property type="match status" value="1"/>
</dbReference>
<dbReference type="Pfam" id="PF00628">
    <property type="entry name" value="PHD"/>
    <property type="match status" value="2"/>
</dbReference>
<organism evidence="10 11">
    <name type="scientific">Anopheles dirus</name>
    <dbReference type="NCBI Taxonomy" id="7168"/>
    <lineage>
        <taxon>Eukaryota</taxon>
        <taxon>Metazoa</taxon>
        <taxon>Ecdysozoa</taxon>
        <taxon>Arthropoda</taxon>
        <taxon>Hexapoda</taxon>
        <taxon>Insecta</taxon>
        <taxon>Pterygota</taxon>
        <taxon>Neoptera</taxon>
        <taxon>Endopterygota</taxon>
        <taxon>Diptera</taxon>
        <taxon>Nematocera</taxon>
        <taxon>Culicoidea</taxon>
        <taxon>Culicidae</taxon>
        <taxon>Anophelinae</taxon>
        <taxon>Anopheles</taxon>
    </lineage>
</organism>
<proteinExistence type="predicted"/>
<evidence type="ECO:0000256" key="7">
    <source>
        <dbReference type="SAM" id="MobiDB-lite"/>
    </source>
</evidence>
<dbReference type="SMART" id="SM00297">
    <property type="entry name" value="BROMO"/>
    <property type="match status" value="1"/>
</dbReference>
<reference evidence="10" key="2">
    <citation type="submission" date="2020-05" db="UniProtKB">
        <authorList>
            <consortium name="EnsemblMetazoa"/>
        </authorList>
    </citation>
    <scope>IDENTIFICATION</scope>
    <source>
        <strain evidence="10">WRAIR2</strain>
    </source>
</reference>
<evidence type="ECO:0000256" key="3">
    <source>
        <dbReference type="ARBA" id="ARBA00022833"/>
    </source>
</evidence>
<feature type="region of interest" description="Disordered" evidence="7">
    <location>
        <begin position="74"/>
        <end position="98"/>
    </location>
</feature>
<feature type="compositionally biased region" description="Low complexity" evidence="7">
    <location>
        <begin position="427"/>
        <end position="437"/>
    </location>
</feature>
<dbReference type="PANTHER" id="PTHR45975:SF2">
    <property type="entry name" value="NUCLEOSOME-REMODELING FACTOR SUBUNIT BPTF"/>
    <property type="match status" value="1"/>
</dbReference>
<keyword evidence="3" id="KW-0862">Zinc</keyword>
<dbReference type="GO" id="GO:0000978">
    <property type="term" value="F:RNA polymerase II cis-regulatory region sequence-specific DNA binding"/>
    <property type="evidence" value="ECO:0007669"/>
    <property type="project" value="TreeGrafter"/>
</dbReference>
<dbReference type="PRINTS" id="PR00503">
    <property type="entry name" value="BROMODOMAIN"/>
</dbReference>
<evidence type="ECO:0000259" key="8">
    <source>
        <dbReference type="PROSITE" id="PS50014"/>
    </source>
</evidence>
<evidence type="ECO:0000256" key="6">
    <source>
        <dbReference type="PROSITE-ProRule" id="PRU00146"/>
    </source>
</evidence>
<keyword evidence="2 6" id="KW-0863">Zinc-finger</keyword>
<dbReference type="InterPro" id="IPR038028">
    <property type="entry name" value="BPTF"/>
</dbReference>
<dbReference type="InterPro" id="IPR011011">
    <property type="entry name" value="Znf_FYVE_PHD"/>
</dbReference>
<feature type="domain" description="Bromo" evidence="8">
    <location>
        <begin position="682"/>
        <end position="752"/>
    </location>
</feature>
<evidence type="ECO:0000256" key="1">
    <source>
        <dbReference type="ARBA" id="ARBA00022723"/>
    </source>
</evidence>
<sequence length="808" mass="87905">QQISTTEEVVETTVVDDTKNSAADAVPNIPGTNNNAIVDDGKPRILSNIIINGANNVINPLVKKELIQKVSNNLNKQQQQQKMQQQQQQSTHPGETETISDDAAKLLKGVATDAKETEGNETNEGKDSFVVTSDYIQQLINNARKQGNPPEIEEKLLNLQRYHEKHTKPEDRTDRTIALQHNYSNMTGHRSESHGGSSRVRKRTATRADDDDDEWQMDTPKRTRPTKNAAASSGSGGGGAVAFNSSTNVSPGSTSRDRKHSHSEAHGSSPSKKRTPVVQQAHESPLKSPTGGNGVVGSAVAVDNKSDPPATGRHKNVEKRKQNAAVHDAPAKVSTNSPQQSPQPRQSKLQAQLNRHKEQLKKDILKKRSHLEKELQVQIQKELSVELQSSSASCTTNVRAAAASSSSSAGGLVAAAGSTASLTLLQQEQQQNSSLQSPTSDSTGVSDANDAHSETVPPPSGRGSLKQLATDKSSSASTTTTSTRRRTIANAASKDASGGSTSTPPASGGKRGQKQASPAGSKAGSNRSSGGGRGQTKRNAKKSTSKAQTHCICQTPYDDSKFYVGCDLCNNWFHGDCVGISEKDSKKITEYICSECKHARDTQELYCLCRQPYDESQFYICCDKCQDWFHGRCVGILQCEANNIDEYSCPNCHMNNAINFANMKTLSPREFENLKKLIKQIQQHKSAWPFMEPVDPNEAPDYYRVIKEPMDLQKIEGKIDNKVYQTLSEFIGDMTKVFDNCRYYNPKESPFFRCAESLESHFVQKIKHFREHLIDRNDSAAVLGDDGVAAADTISTPPGGASAVTATA</sequence>
<name>A0A182N826_9DIPT</name>
<dbReference type="GO" id="GO:0016589">
    <property type="term" value="C:NURF complex"/>
    <property type="evidence" value="ECO:0007669"/>
    <property type="project" value="InterPro"/>
</dbReference>
<feature type="domain" description="PHD-type" evidence="9">
    <location>
        <begin position="548"/>
        <end position="599"/>
    </location>
</feature>